<proteinExistence type="predicted"/>
<evidence type="ECO:0000313" key="2">
    <source>
        <dbReference type="EMBL" id="ABU92018.1"/>
    </source>
</evidence>
<reference evidence="1" key="1">
    <citation type="journal article" date="2008" name="Mol. Biol.">
        <title>Comparative Analysis of Variable Regions in the Variola Virus Genome.</title>
        <authorList>
            <person name="Babkin I.V."/>
            <person name="Nepomnyashchikh T.S."/>
            <person name="Maksiutov R.A."/>
            <person name="Gutorov V.V."/>
            <person name="Babkina I.N."/>
            <person name="Shchelkunov S.N."/>
        </authorList>
    </citation>
    <scope>NUCLEOTIDE SEQUENCE</scope>
    <source>
        <strain evidence="2">Aziz</strain>
        <strain evidence="1">Wzim_Ahmed</strain>
    </source>
</reference>
<dbReference type="EMBL" id="EF611219">
    <property type="protein sequence ID" value="ABU91976.1"/>
    <property type="molecule type" value="Genomic_DNA"/>
</dbReference>
<name>B5KIQ4_VARV</name>
<accession>B5KIQ4</accession>
<protein>
    <recommendedName>
        <fullName evidence="3">Ankyrin-like protein</fullName>
    </recommendedName>
</protein>
<sequence>MLIFTMLPEYFYLGTIITRDLLCMEEVTILHNIYRLFTRCAVPFDDIVRTMPNESRV</sequence>
<organism evidence="1">
    <name type="scientific">Variola virus</name>
    <dbReference type="NCBI Taxonomy" id="10255"/>
    <lineage>
        <taxon>Viruses</taxon>
        <taxon>Varidnaviria</taxon>
        <taxon>Bamfordvirae</taxon>
        <taxon>Nucleocytoviricota</taxon>
        <taxon>Pokkesviricetes</taxon>
        <taxon>Chitovirales</taxon>
        <taxon>Poxviridae</taxon>
        <taxon>Chordopoxvirinae</taxon>
        <taxon>Orthopoxvirus</taxon>
        <taxon>Orthopoxvirus variola</taxon>
    </lineage>
</organism>
<evidence type="ECO:0008006" key="3">
    <source>
        <dbReference type="Google" id="ProtNLM"/>
    </source>
</evidence>
<gene>
    <name evidence="2" type="ORF">Aziz_R12</name>
    <name evidence="1" type="ORF">Wzim_Ahmed_R12</name>
</gene>
<evidence type="ECO:0000313" key="1">
    <source>
        <dbReference type="EMBL" id="ABU91976.1"/>
    </source>
</evidence>
<organismHost>
    <name type="scientific">Homo sapiens</name>
    <name type="common">Human</name>
    <dbReference type="NCBI Taxonomy" id="9606"/>
</organismHost>
<dbReference type="EMBL" id="EF611222">
    <property type="protein sequence ID" value="ABU92018.1"/>
    <property type="molecule type" value="Genomic_DNA"/>
</dbReference>